<keyword evidence="2" id="KW-1185">Reference proteome</keyword>
<evidence type="ECO:0000313" key="3">
    <source>
        <dbReference type="WBParaSite" id="Csp11.Scaffold629.g13935.t1"/>
    </source>
</evidence>
<keyword evidence="1" id="KW-1133">Transmembrane helix</keyword>
<feature type="transmembrane region" description="Helical" evidence="1">
    <location>
        <begin position="93"/>
        <end position="112"/>
    </location>
</feature>
<dbReference type="PANTHER" id="PTHR46891:SF13">
    <property type="entry name" value="SERPENTINE RECEPTOR, CLASS H"/>
    <property type="match status" value="1"/>
</dbReference>
<dbReference type="Pfam" id="PF10318">
    <property type="entry name" value="7TM_GPCR_Srh"/>
    <property type="match status" value="1"/>
</dbReference>
<sequence length="286" mass="33215">MKGVKWYLMHYHLITFFIELIMNNLVAPLIFLPSTAAYCNGFLLDMGVPFKVAMFLCDISFLALPLSMLMIFENRHSQILTISYRMTRTTTKIIFYTCHYLIFPAFLSLYYFQDVNQSLAKLEFLESVPCPEPHFFDDRTQVLTTRTEVYAVISGISVLYFTIIIQFFAIQSGYHLLKRPAAYVSDVMKQMQRKFFFILLIQIAIPVLFMLIPNIIFYSVGETDQFVSTMTVIFVSLHGLSSSLALVLLHKPYRDFTWDQSIGRCFKSSRKKSSDRSVRPNTVTMF</sequence>
<feature type="transmembrane region" description="Helical" evidence="1">
    <location>
        <begin position="149"/>
        <end position="170"/>
    </location>
</feature>
<dbReference type="Proteomes" id="UP000095282">
    <property type="component" value="Unplaced"/>
</dbReference>
<evidence type="ECO:0000256" key="1">
    <source>
        <dbReference type="SAM" id="Phobius"/>
    </source>
</evidence>
<accession>A0A1I7U1L6</accession>
<evidence type="ECO:0000313" key="2">
    <source>
        <dbReference type="Proteomes" id="UP000095282"/>
    </source>
</evidence>
<dbReference type="InterPro" id="IPR019422">
    <property type="entry name" value="7TM_GPCR_serpentine_rcpt_Srh"/>
</dbReference>
<feature type="transmembrane region" description="Helical" evidence="1">
    <location>
        <begin position="52"/>
        <end position="72"/>
    </location>
</feature>
<proteinExistence type="predicted"/>
<dbReference type="STRING" id="1561998.A0A1I7U1L6"/>
<dbReference type="eggNOG" id="ENOG502TFKX">
    <property type="taxonomic scope" value="Eukaryota"/>
</dbReference>
<feature type="transmembrane region" description="Helical" evidence="1">
    <location>
        <begin position="195"/>
        <end position="220"/>
    </location>
</feature>
<organism evidence="2 3">
    <name type="scientific">Caenorhabditis tropicalis</name>
    <dbReference type="NCBI Taxonomy" id="1561998"/>
    <lineage>
        <taxon>Eukaryota</taxon>
        <taxon>Metazoa</taxon>
        <taxon>Ecdysozoa</taxon>
        <taxon>Nematoda</taxon>
        <taxon>Chromadorea</taxon>
        <taxon>Rhabditida</taxon>
        <taxon>Rhabditina</taxon>
        <taxon>Rhabditomorpha</taxon>
        <taxon>Rhabditoidea</taxon>
        <taxon>Rhabditidae</taxon>
        <taxon>Peloderinae</taxon>
        <taxon>Caenorhabditis</taxon>
    </lineage>
</organism>
<reference evidence="3" key="1">
    <citation type="submission" date="2016-11" db="UniProtKB">
        <authorList>
            <consortium name="WormBaseParasite"/>
        </authorList>
    </citation>
    <scope>IDENTIFICATION</scope>
</reference>
<feature type="transmembrane region" description="Helical" evidence="1">
    <location>
        <begin position="226"/>
        <end position="249"/>
    </location>
</feature>
<protein>
    <submittedName>
        <fullName evidence="3">Serpentine Receptor, class H</fullName>
    </submittedName>
</protein>
<dbReference type="WBParaSite" id="Csp11.Scaffold629.g13935.t1">
    <property type="protein sequence ID" value="Csp11.Scaffold629.g13935.t1"/>
    <property type="gene ID" value="Csp11.Scaffold629.g13935"/>
</dbReference>
<keyword evidence="1" id="KW-0472">Membrane</keyword>
<name>A0A1I7U1L6_9PELO</name>
<dbReference type="PANTHER" id="PTHR46891">
    <property type="entry name" value="SERPENTINE RECEPTOR, CLASS H-RELATED"/>
    <property type="match status" value="1"/>
</dbReference>
<feature type="transmembrane region" description="Helical" evidence="1">
    <location>
        <begin position="12"/>
        <end position="32"/>
    </location>
</feature>
<keyword evidence="1" id="KW-0812">Transmembrane</keyword>
<dbReference type="AlphaFoldDB" id="A0A1I7U1L6"/>